<feature type="compositionally biased region" description="Polar residues" evidence="5">
    <location>
        <begin position="299"/>
        <end position="309"/>
    </location>
</feature>
<feature type="compositionally biased region" description="Low complexity" evidence="5">
    <location>
        <begin position="408"/>
        <end position="419"/>
    </location>
</feature>
<name>E4XF57_OIKDI</name>
<sequence length="1687" mass="190160">MKRLRKVFGGKKDSKNDSRRNSMADPKDVSSLRLTDSFNTPLPKLHAAAKAGDLMKIEKELRKLGVSGVNSKDDIGRTPIHIAVIYDKKEALNMLCKQQQKNVNAVDSDLRTPLMYAAELGNLYAVEALIKYKCNIYMKDKFESNALHYSCYAKKLTPVVEKLLENGLSPNEPNTQGDTAMHIAAKEDKEDLIDVLIKHKGELNKQNGAGLTPLMVAAKDGRHNVVNRLTAAGASLNICDSEENDALKLAQISGHGGIADHLKTKKAEEKLAADSDSFDESEMSSTESDASSDTEEHSFSSNRFPQQFQVPMPAAAPPNKTHPSTNVDTGKSGKDRPSGSNVDTGSWNDTTESFSEPQKKPKKRLSFWRSKSNSPKSIKKLETKISKDLIGPESSVDTPSTSADLPKSSSVDVVSSSVDPPTVDLANSSANTMSKKSASHASIPSKSAPSLKDDDSESDWKSSQEFSLKNILAQTDTGEPGDVDYAGIILKTTLGLTTDEDRRRNSEIFEDLKYRGGKPKSVNTLYSAKDLEPPQPHEKKEPFKIDFSSESSAHSSTSSLDRVISPQPPGNPPEERNIKETSAEPEEQDESVWDDSISEFANKPTSNVNSYITSNPVPVQGASSEAKNNDIHTDSESGWDDSSNSDMDGNIENVKKQDNIFNHSDIESVDVPSTLNPVSPRADSSIVSPRTGESSCRASEADKSVLTPSSVQSPVNDETTVSNADESTIMRNEQDEELAESEVEVIPTTVESVTAAVATDQPSEEMSENNTSKFLDDDPYICVRQRKEQFQKMDVPLAASMNKDTSIVQPQYSNTQPIKSSSKSSIGSVTSTSGMSTAKPVVKPASNFSSIDHRSGLSKSFGDDLAQSINSSADFGRVTPIGSMTDLTGSRQFDDISKTKNASKLQSELQRSDPYLAKQSELYKDLNSQNQLNERDCIIKTQKESIKGLQHEVNHLKELQRANWAANRSNESFAEHEELSQKNLQLTIELADATEKLDEMAKKEAEYERQKKEHSKVRELITGINESNMRNLESFEDQLKKRAVAIEKLRGDLDEKRTRLERAENEITLLNETNARLRVEADKVTQQAALEKQIEDLKEENKQIRQNTELSDQMHEMKMDYQTRLAELEKEKAELSKEVVHTNDVIADKTSRLSYAEAELIEFRRTDPVLRRTNEDQKREIDFLKTQVSSLEAKSASESTKIIRLNEESERLRDNLLASETKLQSQVEQMRSVEVGTTENEKSLASERAKVLKLRDDCDNYRTEALHTANEKEEVKNQLKLSNDKLKLAEERARDLEMELRKANQSIDHLKATSDVAMNGNDHKLSVVETKLENSNTLNNELKEEARKLVQEIDQLRRVDVEQTKKIAQLEAQVDSDNHSKSSLTLREQEWVREKMQMNDELHRIKSQANDDKRQLERLQTQHKETTSEHAQKAQILEAEVAAKTEDLQRFKRLNEKQYRQLIAQEEKGHAGHEETQLLRREIENLKLQTSSVNSSANDQMINLRNEVETLKAKLRVEQDARKTAQGVSKELQMKLDRLRIKVAQKKAKFEIKDLEEIQKRYREESQADLENKLAQVNQFLHEQQMRNEKLDRLKAENYQNDLKYQVKRIAELEAENARYRDNSFGIEYEKNSKYKDLYRQETSAREKADNESSQMRKRLMEIEDRLATSERPQQLEPNLSKPEFWR</sequence>
<feature type="region of interest" description="Disordered" evidence="5">
    <location>
        <begin position="1640"/>
        <end position="1687"/>
    </location>
</feature>
<feature type="repeat" description="ANK" evidence="3">
    <location>
        <begin position="209"/>
        <end position="241"/>
    </location>
</feature>
<dbReference type="Proteomes" id="UP000001307">
    <property type="component" value="Unassembled WGS sequence"/>
</dbReference>
<feature type="region of interest" description="Disordered" evidence="5">
    <location>
        <begin position="514"/>
        <end position="739"/>
    </location>
</feature>
<feature type="compositionally biased region" description="Basic and acidic residues" evidence="5">
    <location>
        <begin position="1659"/>
        <end position="1669"/>
    </location>
</feature>
<dbReference type="Gene3D" id="1.25.40.20">
    <property type="entry name" value="Ankyrin repeat-containing domain"/>
    <property type="match status" value="1"/>
</dbReference>
<keyword evidence="2 3" id="KW-0040">ANK repeat</keyword>
<evidence type="ECO:0000313" key="6">
    <source>
        <dbReference type="EMBL" id="CBY24242.1"/>
    </source>
</evidence>
<dbReference type="InterPro" id="IPR002110">
    <property type="entry name" value="Ankyrin_rpt"/>
</dbReference>
<evidence type="ECO:0000256" key="4">
    <source>
        <dbReference type="SAM" id="Coils"/>
    </source>
</evidence>
<feature type="compositionally biased region" description="Polar residues" evidence="5">
    <location>
        <begin position="338"/>
        <end position="356"/>
    </location>
</feature>
<dbReference type="InterPro" id="IPR036770">
    <property type="entry name" value="Ankyrin_rpt-contain_sf"/>
</dbReference>
<feature type="region of interest" description="Disordered" evidence="5">
    <location>
        <begin position="809"/>
        <end position="853"/>
    </location>
</feature>
<feature type="compositionally biased region" description="Low complexity" evidence="5">
    <location>
        <begin position="818"/>
        <end position="836"/>
    </location>
</feature>
<feature type="coiled-coil region" evidence="4">
    <location>
        <begin position="1174"/>
        <end position="1373"/>
    </location>
</feature>
<feature type="compositionally biased region" description="Acidic residues" evidence="5">
    <location>
        <begin position="583"/>
        <end position="597"/>
    </location>
</feature>
<feature type="compositionally biased region" description="Basic and acidic residues" evidence="5">
    <location>
        <begin position="10"/>
        <end position="30"/>
    </location>
</feature>
<evidence type="ECO:0000256" key="5">
    <source>
        <dbReference type="SAM" id="MobiDB-lite"/>
    </source>
</evidence>
<evidence type="ECO:0000313" key="7">
    <source>
        <dbReference type="Proteomes" id="UP000001307"/>
    </source>
</evidence>
<accession>E4XF57</accession>
<evidence type="ECO:0000256" key="3">
    <source>
        <dbReference type="PROSITE-ProRule" id="PRU00023"/>
    </source>
</evidence>
<feature type="coiled-coil region" evidence="4">
    <location>
        <begin position="939"/>
        <end position="1020"/>
    </location>
</feature>
<dbReference type="EMBL" id="FN653044">
    <property type="protein sequence ID" value="CBY24242.1"/>
    <property type="molecule type" value="Genomic_DNA"/>
</dbReference>
<feature type="compositionally biased region" description="Polar residues" evidence="5">
    <location>
        <begin position="685"/>
        <end position="697"/>
    </location>
</feature>
<feature type="region of interest" description="Disordered" evidence="5">
    <location>
        <begin position="1"/>
        <end position="30"/>
    </location>
</feature>
<dbReference type="PROSITE" id="PS50088">
    <property type="entry name" value="ANK_REPEAT"/>
    <property type="match status" value="3"/>
</dbReference>
<feature type="repeat" description="ANK" evidence="3">
    <location>
        <begin position="176"/>
        <end position="208"/>
    </location>
</feature>
<feature type="coiled-coil region" evidence="4">
    <location>
        <begin position="1046"/>
        <end position="1145"/>
    </location>
</feature>
<dbReference type="InterPro" id="IPR050776">
    <property type="entry name" value="Ank_Repeat/CDKN_Inhibitor"/>
</dbReference>
<protein>
    <submittedName>
        <fullName evidence="6">Uncharacterized protein</fullName>
    </submittedName>
</protein>
<feature type="coiled-coil region" evidence="4">
    <location>
        <begin position="1399"/>
        <end position="1454"/>
    </location>
</feature>
<dbReference type="PANTHER" id="PTHR24201">
    <property type="entry name" value="ANK_REP_REGION DOMAIN-CONTAINING PROTEIN"/>
    <property type="match status" value="1"/>
</dbReference>
<feature type="compositionally biased region" description="Basic and acidic residues" evidence="5">
    <location>
        <begin position="1640"/>
        <end position="1651"/>
    </location>
</feature>
<feature type="compositionally biased region" description="Polar residues" evidence="5">
    <location>
        <begin position="603"/>
        <end position="626"/>
    </location>
</feature>
<feature type="compositionally biased region" description="Basic and acidic residues" evidence="5">
    <location>
        <begin position="529"/>
        <end position="544"/>
    </location>
</feature>
<keyword evidence="1" id="KW-0677">Repeat</keyword>
<feature type="compositionally biased region" description="Polar residues" evidence="5">
    <location>
        <begin position="425"/>
        <end position="448"/>
    </location>
</feature>
<proteinExistence type="predicted"/>
<evidence type="ECO:0000256" key="2">
    <source>
        <dbReference type="ARBA" id="ARBA00023043"/>
    </source>
</evidence>
<evidence type="ECO:0000256" key="1">
    <source>
        <dbReference type="ARBA" id="ARBA00022737"/>
    </source>
</evidence>
<dbReference type="SMART" id="SM00248">
    <property type="entry name" value="ANK"/>
    <property type="match status" value="5"/>
</dbReference>
<dbReference type="SUPFAM" id="SSF48403">
    <property type="entry name" value="Ankyrin repeat"/>
    <property type="match status" value="1"/>
</dbReference>
<feature type="region of interest" description="Disordered" evidence="5">
    <location>
        <begin position="270"/>
        <end position="464"/>
    </location>
</feature>
<dbReference type="PROSITE" id="PS50297">
    <property type="entry name" value="ANK_REP_REGION"/>
    <property type="match status" value="2"/>
</dbReference>
<feature type="coiled-coil region" evidence="4">
    <location>
        <begin position="1494"/>
        <end position="1565"/>
    </location>
</feature>
<dbReference type="Pfam" id="PF12796">
    <property type="entry name" value="Ank_2"/>
    <property type="match status" value="2"/>
</dbReference>
<feature type="compositionally biased region" description="Low complexity" evidence="5">
    <location>
        <begin position="548"/>
        <end position="559"/>
    </location>
</feature>
<dbReference type="OrthoDB" id="1577640at2759"/>
<reference evidence="6" key="1">
    <citation type="journal article" date="2010" name="Science">
        <title>Plasticity of animal genome architecture unmasked by rapid evolution of a pelagic tunicate.</title>
        <authorList>
            <person name="Denoeud F."/>
            <person name="Henriet S."/>
            <person name="Mungpakdee S."/>
            <person name="Aury J.M."/>
            <person name="Da Silva C."/>
            <person name="Brinkmann H."/>
            <person name="Mikhaleva J."/>
            <person name="Olsen L.C."/>
            <person name="Jubin C."/>
            <person name="Canestro C."/>
            <person name="Bouquet J.M."/>
            <person name="Danks G."/>
            <person name="Poulain J."/>
            <person name="Campsteijn C."/>
            <person name="Adamski M."/>
            <person name="Cross I."/>
            <person name="Yadetie F."/>
            <person name="Muffato M."/>
            <person name="Louis A."/>
            <person name="Butcher S."/>
            <person name="Tsagkogeorga G."/>
            <person name="Konrad A."/>
            <person name="Singh S."/>
            <person name="Jensen M.F."/>
            <person name="Cong E.H."/>
            <person name="Eikeseth-Otteraa H."/>
            <person name="Noel B."/>
            <person name="Anthouard V."/>
            <person name="Porcel B.M."/>
            <person name="Kachouri-Lafond R."/>
            <person name="Nishino A."/>
            <person name="Ugolini M."/>
            <person name="Chourrout P."/>
            <person name="Nishida H."/>
            <person name="Aasland R."/>
            <person name="Huzurbazar S."/>
            <person name="Westhof E."/>
            <person name="Delsuc F."/>
            <person name="Lehrach H."/>
            <person name="Reinhardt R."/>
            <person name="Weissenbach J."/>
            <person name="Roy S.W."/>
            <person name="Artiguenave F."/>
            <person name="Postlethwait J.H."/>
            <person name="Manak J.R."/>
            <person name="Thompson E.M."/>
            <person name="Jaillon O."/>
            <person name="Du Pasquier L."/>
            <person name="Boudinot P."/>
            <person name="Liberles D.A."/>
            <person name="Volff J.N."/>
            <person name="Philippe H."/>
            <person name="Lenhard B."/>
            <person name="Roest Crollius H."/>
            <person name="Wincker P."/>
            <person name="Chourrout D."/>
        </authorList>
    </citation>
    <scope>NUCLEOTIDE SEQUENCE [LARGE SCALE GENOMIC DNA]</scope>
</reference>
<dbReference type="InParanoid" id="E4XF57"/>
<keyword evidence="4" id="KW-0175">Coiled coil</keyword>
<feature type="compositionally biased region" description="Basic and acidic residues" evidence="5">
    <location>
        <begin position="573"/>
        <end position="582"/>
    </location>
</feature>
<gene>
    <name evidence="6" type="ORF">GSOID_T00009595001</name>
</gene>
<keyword evidence="7" id="KW-1185">Reference proteome</keyword>
<feature type="compositionally biased region" description="Polar residues" evidence="5">
    <location>
        <begin position="706"/>
        <end position="731"/>
    </location>
</feature>
<organism evidence="6">
    <name type="scientific">Oikopleura dioica</name>
    <name type="common">Tunicate</name>
    <dbReference type="NCBI Taxonomy" id="34765"/>
    <lineage>
        <taxon>Eukaryota</taxon>
        <taxon>Metazoa</taxon>
        <taxon>Chordata</taxon>
        <taxon>Tunicata</taxon>
        <taxon>Appendicularia</taxon>
        <taxon>Copelata</taxon>
        <taxon>Oikopleuridae</taxon>
        <taxon>Oikopleura</taxon>
    </lineage>
</organism>
<feature type="repeat" description="ANK" evidence="3">
    <location>
        <begin position="109"/>
        <end position="141"/>
    </location>
</feature>